<feature type="region of interest" description="Disordered" evidence="2">
    <location>
        <begin position="1"/>
        <end position="106"/>
    </location>
</feature>
<dbReference type="AlphaFoldDB" id="A0A7S2ULM9"/>
<feature type="compositionally biased region" description="Polar residues" evidence="2">
    <location>
        <begin position="57"/>
        <end position="75"/>
    </location>
</feature>
<feature type="compositionally biased region" description="Low complexity" evidence="2">
    <location>
        <begin position="76"/>
        <end position="97"/>
    </location>
</feature>
<feature type="compositionally biased region" description="Basic and acidic residues" evidence="2">
    <location>
        <begin position="807"/>
        <end position="821"/>
    </location>
</feature>
<organism evidence="4">
    <name type="scientific">Attheya septentrionalis</name>
    <dbReference type="NCBI Taxonomy" id="420275"/>
    <lineage>
        <taxon>Eukaryota</taxon>
        <taxon>Sar</taxon>
        <taxon>Stramenopiles</taxon>
        <taxon>Ochrophyta</taxon>
        <taxon>Bacillariophyta</taxon>
        <taxon>Coscinodiscophyceae</taxon>
        <taxon>Chaetocerotophycidae</taxon>
        <taxon>Chaetocerotales</taxon>
        <taxon>Attheyaceae</taxon>
        <taxon>Attheya</taxon>
    </lineage>
</organism>
<feature type="region of interest" description="Disordered" evidence="2">
    <location>
        <begin position="633"/>
        <end position="707"/>
    </location>
</feature>
<dbReference type="PANTHER" id="PTHR23086:SF8">
    <property type="entry name" value="PHOSPHATIDYLINOSITOL 5-PHOSPHATE 4-KINASE, ISOFORM A"/>
    <property type="match status" value="1"/>
</dbReference>
<reference evidence="4" key="1">
    <citation type="submission" date="2021-01" db="EMBL/GenBank/DDBJ databases">
        <authorList>
            <person name="Corre E."/>
            <person name="Pelletier E."/>
            <person name="Niang G."/>
            <person name="Scheremetjew M."/>
            <person name="Finn R."/>
            <person name="Kale V."/>
            <person name="Holt S."/>
            <person name="Cochrane G."/>
            <person name="Meng A."/>
            <person name="Brown T."/>
            <person name="Cohen L."/>
        </authorList>
    </citation>
    <scope>NUCLEOTIDE SEQUENCE</scope>
    <source>
        <strain evidence="4">CCMP2084</strain>
    </source>
</reference>
<feature type="region of interest" description="Disordered" evidence="2">
    <location>
        <begin position="172"/>
        <end position="226"/>
    </location>
</feature>
<sequence>MGADEKNSDDVSSEASVSSHDTPDSFREPQATEEQVEVVHVSPHRPKTGRSLMFGIMSQSPGGSTTTKILHSSTPTNSFNSARSANNSTAPTSPSSTFIPRVPPVPPVETVVQPSIQPSPSSEAFVIDEGTPAYDALKANADVKVTKVDKFFRGIQAQNVWYVAKKATLKSKSGNVRGKPPRVPPGFMESGAAIDPDPDTKAGLNRVEEGHDEDEEEDDPTRPLLSPKEEQDKLKAAAAAGAAAAKKAPFEGDGLTGYEEASKQGTELHGVMPPLLPILDDESTIQGPPSVSTSIRLFTKIPSMVGPAISDSKGIEHHKLFSERRRRRRKAKQTKKDIRASYVKGKVIDGQHELYTLSIAVMLGLRTSIKNTNKLLSAGDLDVGGKRRWLDSDDFMSVEKYVFRPSGGPKTPAHALSHTFKFKDYSPVAFAYMRRMFGINEYDFLASVCGNANFIEFISNAKSGQFFFYSRDGKYMIKTMTNAESKFLRRILPHYFRHCSQNPNTLITKFLGMYRVKMYHLRRNVKFVIMNSVFDTDKVLQSFYDLKGSVIGREAKPNEDVKKDNDVRAALPDSAFALPAPVRERLRDQIERDCTFFKEMKIMDYSMLVGVHHIPSKQYQVGSAPRGLSFRSAKKLQGGGSVSSALSKRNMQGSTAGSSKQAPSSKSKTEPKPKNPLVLTSMGSEDTMAITNKNSKTTTMDEDPPRQRLRSLSVMSDMFPDDEDKASVGHKIRQSSAKERVLPSPSSSAARGMSLSQRPGYGNTVVSHIPPNPYAHSLDGDGSVASFTSRSTFDHMFDDDDDNSFLPKEENEGSDLNDPHRSTSTIMEWRKERATEQMYWPFHRFYDIRGRRRMEPMRSAAESAPESRHEGRMISWQIPNFDPPISNRKDAGFLMDTEHIKLPLAIYANTEKGPQYCDGKIFYMGIIDVLQQFNVRKRVEAKWRRIHGAGWKDASCIHPNLYADRFLQFFDEYAQRDLNLLEMGDINSEDHSYYNGVEVVTFEKEGDESLPLLVHDKGNGLSKPLSTSTIASSGKTSLRPKASEKEKLKEGKKNV</sequence>
<dbReference type="SUPFAM" id="SSF56104">
    <property type="entry name" value="SAICAR synthase-like"/>
    <property type="match status" value="2"/>
</dbReference>
<dbReference type="GO" id="GO:0046854">
    <property type="term" value="P:phosphatidylinositol phosphate biosynthetic process"/>
    <property type="evidence" value="ECO:0007669"/>
    <property type="project" value="TreeGrafter"/>
</dbReference>
<protein>
    <recommendedName>
        <fullName evidence="3">PIPK domain-containing protein</fullName>
    </recommendedName>
</protein>
<dbReference type="InterPro" id="IPR023610">
    <property type="entry name" value="PInositol-4/5-P-5/4-kinase"/>
</dbReference>
<dbReference type="InterPro" id="IPR027483">
    <property type="entry name" value="PInositol-4-P-4/5-kinase_C_sf"/>
</dbReference>
<proteinExistence type="predicted"/>
<feature type="region of interest" description="Disordered" evidence="2">
    <location>
        <begin position="1018"/>
        <end position="1055"/>
    </location>
</feature>
<dbReference type="EMBL" id="HBHQ01022573">
    <property type="protein sequence ID" value="CAD9823439.1"/>
    <property type="molecule type" value="Transcribed_RNA"/>
</dbReference>
<dbReference type="GO" id="GO:0005886">
    <property type="term" value="C:plasma membrane"/>
    <property type="evidence" value="ECO:0007669"/>
    <property type="project" value="TreeGrafter"/>
</dbReference>
<feature type="region of interest" description="Disordered" evidence="2">
    <location>
        <begin position="719"/>
        <end position="758"/>
    </location>
</feature>
<dbReference type="PROSITE" id="PS51455">
    <property type="entry name" value="PIPK"/>
    <property type="match status" value="1"/>
</dbReference>
<feature type="compositionally biased region" description="Polar residues" evidence="2">
    <location>
        <begin position="1024"/>
        <end position="1036"/>
    </location>
</feature>
<dbReference type="Gene3D" id="3.30.800.10">
    <property type="entry name" value="Phosphatidylinositol Phosphate Kinase II Beta"/>
    <property type="match status" value="1"/>
</dbReference>
<dbReference type="GO" id="GO:0005524">
    <property type="term" value="F:ATP binding"/>
    <property type="evidence" value="ECO:0007669"/>
    <property type="project" value="UniProtKB-UniRule"/>
</dbReference>
<feature type="domain" description="PIPK" evidence="3">
    <location>
        <begin position="357"/>
        <end position="974"/>
    </location>
</feature>
<feature type="compositionally biased region" description="Acidic residues" evidence="2">
    <location>
        <begin position="210"/>
        <end position="219"/>
    </location>
</feature>
<accession>A0A7S2ULM9</accession>
<feature type="region of interest" description="Disordered" evidence="2">
    <location>
        <begin position="798"/>
        <end position="821"/>
    </location>
</feature>
<evidence type="ECO:0000259" key="3">
    <source>
        <dbReference type="PROSITE" id="PS51455"/>
    </source>
</evidence>
<keyword evidence="1" id="KW-0067">ATP-binding</keyword>
<dbReference type="InterPro" id="IPR027484">
    <property type="entry name" value="PInositol-4-P-5-kinase_N"/>
</dbReference>
<evidence type="ECO:0000256" key="2">
    <source>
        <dbReference type="SAM" id="MobiDB-lite"/>
    </source>
</evidence>
<dbReference type="GO" id="GO:0016308">
    <property type="term" value="F:1-phosphatidylinositol-4-phosphate 5-kinase activity"/>
    <property type="evidence" value="ECO:0007669"/>
    <property type="project" value="TreeGrafter"/>
</dbReference>
<dbReference type="CDD" id="cd00139">
    <property type="entry name" value="PIPKc"/>
    <property type="match status" value="1"/>
</dbReference>
<feature type="compositionally biased region" description="Polar residues" evidence="2">
    <location>
        <begin position="642"/>
        <end position="662"/>
    </location>
</feature>
<keyword evidence="1" id="KW-0418">Kinase</keyword>
<evidence type="ECO:0000313" key="4">
    <source>
        <dbReference type="EMBL" id="CAD9823439.1"/>
    </source>
</evidence>
<dbReference type="InterPro" id="IPR002498">
    <property type="entry name" value="PInositol-4-P-4/5-kinase_core"/>
</dbReference>
<evidence type="ECO:0000256" key="1">
    <source>
        <dbReference type="PROSITE-ProRule" id="PRU00781"/>
    </source>
</evidence>
<keyword evidence="1" id="KW-0547">Nucleotide-binding</keyword>
<dbReference type="SMART" id="SM00330">
    <property type="entry name" value="PIPKc"/>
    <property type="match status" value="1"/>
</dbReference>
<name>A0A7S2ULM9_9STRA</name>
<dbReference type="PANTHER" id="PTHR23086">
    <property type="entry name" value="PHOSPHATIDYLINOSITOL-4-PHOSPHATE 5-KINASE"/>
    <property type="match status" value="1"/>
</dbReference>
<dbReference type="Pfam" id="PF01504">
    <property type="entry name" value="PIP5K"/>
    <property type="match status" value="2"/>
</dbReference>
<feature type="compositionally biased region" description="Polar residues" evidence="2">
    <location>
        <begin position="744"/>
        <end position="757"/>
    </location>
</feature>
<keyword evidence="1" id="KW-0808">Transferase</keyword>
<dbReference type="Gene3D" id="3.30.810.10">
    <property type="entry name" value="2-Layer Sandwich"/>
    <property type="match status" value="2"/>
</dbReference>
<feature type="compositionally biased region" description="Polar residues" evidence="2">
    <location>
        <begin position="681"/>
        <end position="698"/>
    </location>
</feature>
<feature type="compositionally biased region" description="Basic and acidic residues" evidence="2">
    <location>
        <begin position="1041"/>
        <end position="1055"/>
    </location>
</feature>
<gene>
    <name evidence="4" type="ORF">ASEP1449_LOCUS15273</name>
</gene>